<dbReference type="Gene3D" id="1.10.1220.10">
    <property type="entry name" value="Met repressor-like"/>
    <property type="match status" value="1"/>
</dbReference>
<evidence type="ECO:0000256" key="1">
    <source>
        <dbReference type="ARBA" id="ARBA00010562"/>
    </source>
</evidence>
<dbReference type="InterPro" id="IPR007337">
    <property type="entry name" value="RelB/DinJ"/>
</dbReference>
<reference evidence="3 4" key="1">
    <citation type="journal article" date="2015" name="Nature">
        <title>rRNA introns, odd ribosomes, and small enigmatic genomes across a large radiation of phyla.</title>
        <authorList>
            <person name="Brown C.T."/>
            <person name="Hug L.A."/>
            <person name="Thomas B.C."/>
            <person name="Sharon I."/>
            <person name="Castelle C.J."/>
            <person name="Singh A."/>
            <person name="Wilkins M.J."/>
            <person name="Williams K.H."/>
            <person name="Banfield J.F."/>
        </authorList>
    </citation>
    <scope>NUCLEOTIDE SEQUENCE [LARGE SCALE GENOMIC DNA]</scope>
</reference>
<dbReference type="AlphaFoldDB" id="A0A0G0KZ89"/>
<dbReference type="GO" id="GO:0006355">
    <property type="term" value="P:regulation of DNA-templated transcription"/>
    <property type="evidence" value="ECO:0007669"/>
    <property type="project" value="InterPro"/>
</dbReference>
<dbReference type="GO" id="GO:0006351">
    <property type="term" value="P:DNA-templated transcription"/>
    <property type="evidence" value="ECO:0007669"/>
    <property type="project" value="TreeGrafter"/>
</dbReference>
<gene>
    <name evidence="3" type="ORF">US62_C0009G0017</name>
</gene>
<dbReference type="NCBIfam" id="TIGR02384">
    <property type="entry name" value="RelB_DinJ"/>
    <property type="match status" value="1"/>
</dbReference>
<comment type="similarity">
    <text evidence="1">Belongs to the RelB/DinJ antitoxin family.</text>
</comment>
<dbReference type="Proteomes" id="UP000034603">
    <property type="component" value="Unassembled WGS sequence"/>
</dbReference>
<comment type="caution">
    <text evidence="3">The sequence shown here is derived from an EMBL/GenBank/DDBJ whole genome shotgun (WGS) entry which is preliminary data.</text>
</comment>
<dbReference type="Pfam" id="PF04221">
    <property type="entry name" value="RelB"/>
    <property type="match status" value="1"/>
</dbReference>
<evidence type="ECO:0000313" key="3">
    <source>
        <dbReference type="EMBL" id="KKQ45786.1"/>
    </source>
</evidence>
<evidence type="ECO:0000256" key="2">
    <source>
        <dbReference type="ARBA" id="ARBA00022649"/>
    </source>
</evidence>
<protein>
    <submittedName>
        <fullName evidence="3">Addiction module antitoxin, RelB/DinJ family</fullName>
    </submittedName>
</protein>
<proteinExistence type="inferred from homology"/>
<dbReference type="PANTHER" id="PTHR38781">
    <property type="entry name" value="ANTITOXIN DINJ-RELATED"/>
    <property type="match status" value="1"/>
</dbReference>
<dbReference type="EMBL" id="LBTR01000009">
    <property type="protein sequence ID" value="KKQ45786.1"/>
    <property type="molecule type" value="Genomic_DNA"/>
</dbReference>
<accession>A0A0G0KZ89</accession>
<sequence>MNTAVINIKTNAKVKSQAQKIASDLGFSLSSLINGYLNQLIKTKTIHFSLTEEIPSEYMIQALKESEEDRKAGRVSPSFDNVKDAIDWLNNPKRRYLNES</sequence>
<keyword evidence="2" id="KW-1277">Toxin-antitoxin system</keyword>
<dbReference type="InterPro" id="IPR013321">
    <property type="entry name" value="Arc_rbn_hlx_hlx"/>
</dbReference>
<organism evidence="3 4">
    <name type="scientific">Candidatus Woesebacteria bacterium GW2011_GWA1_37_8</name>
    <dbReference type="NCBI Taxonomy" id="1618546"/>
    <lineage>
        <taxon>Bacteria</taxon>
        <taxon>Candidatus Woeseibacteriota</taxon>
    </lineage>
</organism>
<name>A0A0G0KZ89_9BACT</name>
<evidence type="ECO:0000313" key="4">
    <source>
        <dbReference type="Proteomes" id="UP000034603"/>
    </source>
</evidence>
<dbReference type="PANTHER" id="PTHR38781:SF1">
    <property type="entry name" value="ANTITOXIN DINJ-RELATED"/>
    <property type="match status" value="1"/>
</dbReference>